<dbReference type="SMART" id="SM00179">
    <property type="entry name" value="EGF_CA"/>
    <property type="match status" value="6"/>
</dbReference>
<evidence type="ECO:0000256" key="1">
    <source>
        <dbReference type="ARBA" id="ARBA00006373"/>
    </source>
</evidence>
<dbReference type="Proteomes" id="UP000515163">
    <property type="component" value="Unplaced"/>
</dbReference>
<dbReference type="PROSITE" id="PS00022">
    <property type="entry name" value="EGF_1"/>
    <property type="match status" value="6"/>
</dbReference>
<evidence type="ECO:0000313" key="12">
    <source>
        <dbReference type="RefSeq" id="XP_031565636.1"/>
    </source>
</evidence>
<evidence type="ECO:0000256" key="4">
    <source>
        <dbReference type="ARBA" id="ARBA00022737"/>
    </source>
</evidence>
<dbReference type="Pfam" id="PF00008">
    <property type="entry name" value="EGF"/>
    <property type="match status" value="5"/>
</dbReference>
<evidence type="ECO:0000256" key="3">
    <source>
        <dbReference type="ARBA" id="ARBA00022729"/>
    </source>
</evidence>
<dbReference type="AlphaFoldDB" id="A0A6P8IG08"/>
<dbReference type="KEGG" id="aten:116300819"/>
<keyword evidence="3 9" id="KW-0732">Signal</keyword>
<reference evidence="12" key="1">
    <citation type="submission" date="2025-08" db="UniProtKB">
        <authorList>
            <consortium name="RefSeq"/>
        </authorList>
    </citation>
    <scope>IDENTIFICATION</scope>
</reference>
<evidence type="ECO:0000256" key="2">
    <source>
        <dbReference type="ARBA" id="ARBA00022536"/>
    </source>
</evidence>
<feature type="disulfide bond" evidence="7">
    <location>
        <begin position="397"/>
        <end position="406"/>
    </location>
</feature>
<dbReference type="RefSeq" id="XP_031565636.1">
    <property type="nucleotide sequence ID" value="XM_031709776.1"/>
</dbReference>
<dbReference type="GO" id="GO:0005509">
    <property type="term" value="F:calcium ion binding"/>
    <property type="evidence" value="ECO:0007669"/>
    <property type="project" value="InterPro"/>
</dbReference>
<feature type="region of interest" description="Disordered" evidence="8">
    <location>
        <begin position="128"/>
        <end position="174"/>
    </location>
</feature>
<feature type="disulfide bond" evidence="7">
    <location>
        <begin position="322"/>
        <end position="331"/>
    </location>
</feature>
<feature type="disulfide bond" evidence="7">
    <location>
        <begin position="359"/>
        <end position="368"/>
    </location>
</feature>
<organism evidence="11 12">
    <name type="scientific">Actinia tenebrosa</name>
    <name type="common">Australian red waratah sea anemone</name>
    <dbReference type="NCBI Taxonomy" id="6105"/>
    <lineage>
        <taxon>Eukaryota</taxon>
        <taxon>Metazoa</taxon>
        <taxon>Cnidaria</taxon>
        <taxon>Anthozoa</taxon>
        <taxon>Hexacorallia</taxon>
        <taxon>Actiniaria</taxon>
        <taxon>Actiniidae</taxon>
        <taxon>Actinia</taxon>
    </lineage>
</organism>
<dbReference type="SMART" id="SM00181">
    <property type="entry name" value="EGF"/>
    <property type="match status" value="9"/>
</dbReference>
<dbReference type="PROSITE" id="PS01186">
    <property type="entry name" value="EGF_2"/>
    <property type="match status" value="4"/>
</dbReference>
<feature type="domain" description="EGF-like" evidence="10">
    <location>
        <begin position="408"/>
        <end position="441"/>
    </location>
</feature>
<feature type="compositionally biased region" description="Polar residues" evidence="8">
    <location>
        <begin position="65"/>
        <end position="81"/>
    </location>
</feature>
<comment type="similarity">
    <text evidence="1">Belongs to the EGF domain peptide family.</text>
</comment>
<evidence type="ECO:0000256" key="9">
    <source>
        <dbReference type="SAM" id="SignalP"/>
    </source>
</evidence>
<dbReference type="InterPro" id="IPR051022">
    <property type="entry name" value="Notch_Cell-Fate_Det"/>
</dbReference>
<dbReference type="Gene3D" id="2.10.25.10">
    <property type="entry name" value="Laminin"/>
    <property type="match status" value="8"/>
</dbReference>
<dbReference type="InterPro" id="IPR009030">
    <property type="entry name" value="Growth_fac_rcpt_cys_sf"/>
</dbReference>
<feature type="region of interest" description="Disordered" evidence="8">
    <location>
        <begin position="26"/>
        <end position="90"/>
    </location>
</feature>
<evidence type="ECO:0000259" key="10">
    <source>
        <dbReference type="PROSITE" id="PS50026"/>
    </source>
</evidence>
<dbReference type="InterPro" id="IPR001881">
    <property type="entry name" value="EGF-like_Ca-bd_dom"/>
</dbReference>
<proteinExistence type="inferred from homology"/>
<dbReference type="FunFam" id="2.10.25.10:FF:000143">
    <property type="entry name" value="Protein crumbs 1"/>
    <property type="match status" value="1"/>
</dbReference>
<dbReference type="OrthoDB" id="5946640at2759"/>
<name>A0A6P8IG08_ACTTE</name>
<dbReference type="FunFam" id="2.10.25.10:FF:000472">
    <property type="entry name" value="Uncharacterized protein, isoform A"/>
    <property type="match status" value="1"/>
</dbReference>
<evidence type="ECO:0000256" key="5">
    <source>
        <dbReference type="ARBA" id="ARBA00023157"/>
    </source>
</evidence>
<dbReference type="GeneID" id="116300819"/>
<dbReference type="PANTHER" id="PTHR24049:SF22">
    <property type="entry name" value="DROSOPHILA CRUMBS HOMOLOG"/>
    <property type="match status" value="1"/>
</dbReference>
<feature type="domain" description="EGF-like" evidence="10">
    <location>
        <begin position="370"/>
        <end position="407"/>
    </location>
</feature>
<feature type="disulfide bond" evidence="7">
    <location>
        <begin position="525"/>
        <end position="534"/>
    </location>
</feature>
<dbReference type="SUPFAM" id="SSF57184">
    <property type="entry name" value="Growth factor receptor domain"/>
    <property type="match status" value="1"/>
</dbReference>
<gene>
    <name evidence="12" type="primary">LOC116300819</name>
</gene>
<feature type="compositionally biased region" description="Polar residues" evidence="8">
    <location>
        <begin position="159"/>
        <end position="169"/>
    </location>
</feature>
<evidence type="ECO:0000256" key="6">
    <source>
        <dbReference type="ARBA" id="ARBA00023180"/>
    </source>
</evidence>
<feature type="domain" description="EGF-like" evidence="10">
    <location>
        <begin position="485"/>
        <end position="535"/>
    </location>
</feature>
<dbReference type="PROSITE" id="PS50026">
    <property type="entry name" value="EGF_3"/>
    <property type="match status" value="8"/>
</dbReference>
<feature type="signal peptide" evidence="9">
    <location>
        <begin position="1"/>
        <end position="24"/>
    </location>
</feature>
<keyword evidence="6" id="KW-0325">Glycoprotein</keyword>
<dbReference type="InterPro" id="IPR000742">
    <property type="entry name" value="EGF"/>
</dbReference>
<feature type="chain" id="PRO_5028085357" evidence="9">
    <location>
        <begin position="25"/>
        <end position="613"/>
    </location>
</feature>
<feature type="disulfide bond" evidence="7">
    <location>
        <begin position="596"/>
        <end position="605"/>
    </location>
</feature>
<dbReference type="CDD" id="cd00054">
    <property type="entry name" value="EGF_CA"/>
    <property type="match status" value="4"/>
</dbReference>
<feature type="domain" description="EGF-like" evidence="10">
    <location>
        <begin position="569"/>
        <end position="606"/>
    </location>
</feature>
<feature type="non-terminal residue" evidence="12">
    <location>
        <position position="613"/>
    </location>
</feature>
<evidence type="ECO:0000256" key="8">
    <source>
        <dbReference type="SAM" id="MobiDB-lite"/>
    </source>
</evidence>
<feature type="disulfide bond" evidence="7">
    <location>
        <begin position="285"/>
        <end position="294"/>
    </location>
</feature>
<keyword evidence="4" id="KW-0677">Repeat</keyword>
<feature type="domain" description="EGF-like" evidence="10">
    <location>
        <begin position="333"/>
        <end position="369"/>
    </location>
</feature>
<feature type="domain" description="EGF-like" evidence="10">
    <location>
        <begin position="296"/>
        <end position="332"/>
    </location>
</feature>
<keyword evidence="2 7" id="KW-0245">EGF-like domain</keyword>
<evidence type="ECO:0000256" key="7">
    <source>
        <dbReference type="PROSITE-ProRule" id="PRU00076"/>
    </source>
</evidence>
<feature type="domain" description="EGF-like" evidence="10">
    <location>
        <begin position="260"/>
        <end position="295"/>
    </location>
</feature>
<keyword evidence="11" id="KW-1185">Reference proteome</keyword>
<feature type="disulfide bond" evidence="7">
    <location>
        <begin position="474"/>
        <end position="483"/>
    </location>
</feature>
<protein>
    <submittedName>
        <fullName evidence="12">Adhesive plaque matrix protein 2-like</fullName>
    </submittedName>
</protein>
<dbReference type="PANTHER" id="PTHR24049">
    <property type="entry name" value="CRUMBS FAMILY MEMBER"/>
    <property type="match status" value="1"/>
</dbReference>
<dbReference type="SUPFAM" id="SSF57196">
    <property type="entry name" value="EGF/Laminin"/>
    <property type="match status" value="6"/>
</dbReference>
<comment type="caution">
    <text evidence="7">Lacks conserved residue(s) required for the propagation of feature annotation.</text>
</comment>
<dbReference type="InParanoid" id="A0A6P8IG08"/>
<evidence type="ECO:0000313" key="11">
    <source>
        <dbReference type="Proteomes" id="UP000515163"/>
    </source>
</evidence>
<keyword evidence="5 7" id="KW-1015">Disulfide bond</keyword>
<accession>A0A6P8IG08</accession>
<sequence>MNIIRCFLCFWVVMNLSCDEVVDGLKDKTLEGPPNTIHSESTDEEDDVEDGSTSGTKKFEEPNYFDQSSQETNIKDTSSIVNEDLPDIRGKDVTPEQEMLMAATQDSDYQQASVGDVNGQVFGALTGRSLRRTSSTDEKENEGTSSEDNDSLSSDNLMGFSNFSESQGGDSEDQRQQIHYPVYHDPRPFGVHPPMKAPMPYPATIHVRLPGSVHMVPKVYPVHDYRGVPVPVRYHKVQNVDSPYYVPYKAGPDVEETHLDVFHPVNPCKNEGLLLHSNGGMVCLCTRDYQGRFCDEKLYCPSNPCLNGGVCDEIANNYRCRCPKGYRGYNCEVKDECALNPCKNDGTCVETLNGIICICRSGFTGQHCESPDFCVPNPCRHWGTCIQTHTGHHECQCTPHFKGHLCETRRICYANPCKNGGKCIEDGGRYPCICPHGYKPPFCREHVCSQHPCLNGGKCVAYGSANGWHYKCNCPLLYRGEHCEIPNPCVTNPCLHAGTCIDSFSEYSGFPADWNTRHLHYVCVCPPGYFGPKCEDNICIKCHKNATCISNRCVCNDGFYGDGFYCRHIIDPCVPNPCYNNATCTHGPDDSFDCHCPPGYIPPLCKDKDVCVP</sequence>
<feature type="domain" description="EGF-like" evidence="10">
    <location>
        <begin position="444"/>
        <end position="484"/>
    </location>
</feature>